<dbReference type="Gene3D" id="3.90.1150.10">
    <property type="entry name" value="Aspartate Aminotransferase, domain 1"/>
    <property type="match status" value="1"/>
</dbReference>
<dbReference type="GO" id="GO:0030170">
    <property type="term" value="F:pyridoxal phosphate binding"/>
    <property type="evidence" value="ECO:0007669"/>
    <property type="project" value="InterPro"/>
</dbReference>
<dbReference type="InterPro" id="IPR004838">
    <property type="entry name" value="NHTrfase_class1_PyrdxlP-BS"/>
</dbReference>
<dbReference type="PROSITE" id="PS00105">
    <property type="entry name" value="AA_TRANSFER_CLASS_1"/>
    <property type="match status" value="1"/>
</dbReference>
<organism evidence="8 9">
    <name type="scientific">Listeria weihenstephanensis</name>
    <dbReference type="NCBI Taxonomy" id="1006155"/>
    <lineage>
        <taxon>Bacteria</taxon>
        <taxon>Bacillati</taxon>
        <taxon>Bacillota</taxon>
        <taxon>Bacilli</taxon>
        <taxon>Bacillales</taxon>
        <taxon>Listeriaceae</taxon>
        <taxon>Listeria</taxon>
    </lineage>
</organism>
<keyword evidence="4 6" id="KW-0808">Transferase</keyword>
<evidence type="ECO:0000313" key="8">
    <source>
        <dbReference type="EMBL" id="AQY50814.1"/>
    </source>
</evidence>
<gene>
    <name evidence="8" type="ORF">UE46_07020</name>
</gene>
<dbReference type="PANTHER" id="PTHR46383:SF1">
    <property type="entry name" value="ASPARTATE AMINOTRANSFERASE"/>
    <property type="match status" value="1"/>
</dbReference>
<dbReference type="Proteomes" id="UP000223060">
    <property type="component" value="Chromosome"/>
</dbReference>
<dbReference type="Gene3D" id="3.40.640.10">
    <property type="entry name" value="Type I PLP-dependent aspartate aminotransferase-like (Major domain)"/>
    <property type="match status" value="1"/>
</dbReference>
<sequence length="394" mass="43076">MDLPLSRRVQEIAASPTLAITAKAREMKQAGVDVIGLGAGEPDFNTPQNIIDAAVDSMNKGFTKYTATTGIPELKQAIIDKLKQDQFLTYKPSQIFVGTGAKHVLYCAFQTILNPGDEVIIPVPYWVTYPEQIKLAGGVPIFVETGFDADFKMTAVDFEQAITPKTRAIVLNSPNNPTGMTYTKEELRAIGEVAKKHGVYIVSDEIYEKLYYGDKSDLVSIASLSDALYELTIVINGVSKAYAMTGWRIGYAAAAEPIIAGMGKLADHMTSNPTANAQYGAVAAYTGDQAIPESMYQAFQDRMERFYPILESIPGFKPKKPSGAFYFFIDVEEAAKQKGFATVDAFAKSLLDDAFVAVVPGSGFGMPNYIRISYATDPALFEQALDRMKDFMKN</sequence>
<dbReference type="InterPro" id="IPR004839">
    <property type="entry name" value="Aminotransferase_I/II_large"/>
</dbReference>
<dbReference type="FunFam" id="3.40.640.10:FF:000033">
    <property type="entry name" value="Aspartate aminotransferase"/>
    <property type="match status" value="1"/>
</dbReference>
<evidence type="ECO:0000256" key="5">
    <source>
        <dbReference type="ARBA" id="ARBA00022898"/>
    </source>
</evidence>
<evidence type="ECO:0000256" key="4">
    <source>
        <dbReference type="ARBA" id="ARBA00022679"/>
    </source>
</evidence>
<dbReference type="InterPro" id="IPR050596">
    <property type="entry name" value="AspAT/PAT-like"/>
</dbReference>
<protein>
    <recommendedName>
        <fullName evidence="6">Aminotransferase</fullName>
        <ecNumber evidence="6">2.6.1.-</ecNumber>
    </recommendedName>
</protein>
<dbReference type="GO" id="GO:0006520">
    <property type="term" value="P:amino acid metabolic process"/>
    <property type="evidence" value="ECO:0007669"/>
    <property type="project" value="InterPro"/>
</dbReference>
<evidence type="ECO:0000313" key="9">
    <source>
        <dbReference type="Proteomes" id="UP000223060"/>
    </source>
</evidence>
<dbReference type="SUPFAM" id="SSF53383">
    <property type="entry name" value="PLP-dependent transferases"/>
    <property type="match status" value="1"/>
</dbReference>
<dbReference type="CDD" id="cd00609">
    <property type="entry name" value="AAT_like"/>
    <property type="match status" value="1"/>
</dbReference>
<dbReference type="RefSeq" id="WP_036063201.1">
    <property type="nucleotide sequence ID" value="NZ_CP011102.1"/>
</dbReference>
<evidence type="ECO:0000259" key="7">
    <source>
        <dbReference type="Pfam" id="PF00155"/>
    </source>
</evidence>
<dbReference type="PANTHER" id="PTHR46383">
    <property type="entry name" value="ASPARTATE AMINOTRANSFERASE"/>
    <property type="match status" value="1"/>
</dbReference>
<dbReference type="GO" id="GO:0008483">
    <property type="term" value="F:transaminase activity"/>
    <property type="evidence" value="ECO:0007669"/>
    <property type="project" value="UniProtKB-KW"/>
</dbReference>
<comment type="similarity">
    <text evidence="2 6">Belongs to the class-I pyridoxal-phosphate-dependent aminotransferase family.</text>
</comment>
<comment type="cofactor">
    <cofactor evidence="1 6">
        <name>pyridoxal 5'-phosphate</name>
        <dbReference type="ChEBI" id="CHEBI:597326"/>
    </cofactor>
</comment>
<evidence type="ECO:0000256" key="6">
    <source>
        <dbReference type="RuleBase" id="RU000481"/>
    </source>
</evidence>
<feature type="domain" description="Aminotransferase class I/classII large" evidence="7">
    <location>
        <begin position="33"/>
        <end position="387"/>
    </location>
</feature>
<name>A0A1S7FTP8_9LIST</name>
<dbReference type="InterPro" id="IPR015424">
    <property type="entry name" value="PyrdxlP-dep_Trfase"/>
</dbReference>
<dbReference type="EC" id="2.6.1.-" evidence="6"/>
<keyword evidence="9" id="KW-1185">Reference proteome</keyword>
<keyword evidence="3 6" id="KW-0032">Aminotransferase</keyword>
<keyword evidence="5" id="KW-0663">Pyridoxal phosphate</keyword>
<evidence type="ECO:0000256" key="1">
    <source>
        <dbReference type="ARBA" id="ARBA00001933"/>
    </source>
</evidence>
<evidence type="ECO:0000256" key="2">
    <source>
        <dbReference type="ARBA" id="ARBA00007441"/>
    </source>
</evidence>
<dbReference type="EMBL" id="CP011102">
    <property type="protein sequence ID" value="AQY50814.1"/>
    <property type="molecule type" value="Genomic_DNA"/>
</dbReference>
<proteinExistence type="inferred from homology"/>
<evidence type="ECO:0000256" key="3">
    <source>
        <dbReference type="ARBA" id="ARBA00022576"/>
    </source>
</evidence>
<reference evidence="9" key="1">
    <citation type="submission" date="2015-03" db="EMBL/GenBank/DDBJ databases">
        <authorList>
            <person name="Ferrari E."/>
            <person name="Walter M.C."/>
            <person name="Huptas C."/>
            <person name="Scherer S."/>
            <person name="Mueller-Herbst S."/>
        </authorList>
    </citation>
    <scope>NUCLEOTIDE SEQUENCE [LARGE SCALE GENOMIC DNA]</scope>
    <source>
        <strain evidence="9">LWP01</strain>
    </source>
</reference>
<accession>A0A1S7FTP8</accession>
<dbReference type="KEGG" id="lwi:UE46_07020"/>
<dbReference type="InterPro" id="IPR015421">
    <property type="entry name" value="PyrdxlP-dep_Trfase_major"/>
</dbReference>
<dbReference type="Pfam" id="PF00155">
    <property type="entry name" value="Aminotran_1_2"/>
    <property type="match status" value="1"/>
</dbReference>
<dbReference type="AlphaFoldDB" id="A0A1S7FTP8"/>
<dbReference type="InterPro" id="IPR015422">
    <property type="entry name" value="PyrdxlP-dep_Trfase_small"/>
</dbReference>